<keyword evidence="1" id="KW-1133">Transmembrane helix</keyword>
<reference evidence="2" key="1">
    <citation type="submission" date="2021-01" db="UniProtKB">
        <authorList>
            <consortium name="EnsemblPlants"/>
        </authorList>
    </citation>
    <scope>IDENTIFICATION</scope>
</reference>
<dbReference type="AlphaFoldDB" id="A0A7N0TZN1"/>
<dbReference type="Proteomes" id="UP000594263">
    <property type="component" value="Unplaced"/>
</dbReference>
<dbReference type="EnsemblPlants" id="Kaladp0048s0753.1.v1.1">
    <property type="protein sequence ID" value="Kaladp0048s0753.1.v1.1"/>
    <property type="gene ID" value="Kaladp0048s0753.v1.1"/>
</dbReference>
<feature type="transmembrane region" description="Helical" evidence="1">
    <location>
        <begin position="63"/>
        <end position="85"/>
    </location>
</feature>
<sequence>MVPNFIVELVVAWPPNKLLTCESRIRKLPLPSSNSFHIFSFAFLLPLLDSSLSVAAAEHCSQLGFLVLCWLGVILMPLVPFHSFLELLLSACH</sequence>
<name>A0A7N0TZN1_KALFE</name>
<keyword evidence="1" id="KW-0812">Transmembrane</keyword>
<evidence type="ECO:0000256" key="1">
    <source>
        <dbReference type="SAM" id="Phobius"/>
    </source>
</evidence>
<dbReference type="Gramene" id="Kaladp0048s0753.1.v1.1">
    <property type="protein sequence ID" value="Kaladp0048s0753.1.v1.1"/>
    <property type="gene ID" value="Kaladp0048s0753.v1.1"/>
</dbReference>
<feature type="transmembrane region" description="Helical" evidence="1">
    <location>
        <begin position="36"/>
        <end position="56"/>
    </location>
</feature>
<organism evidence="2 3">
    <name type="scientific">Kalanchoe fedtschenkoi</name>
    <name type="common">Lavender scallops</name>
    <name type="synonym">South American air plant</name>
    <dbReference type="NCBI Taxonomy" id="63787"/>
    <lineage>
        <taxon>Eukaryota</taxon>
        <taxon>Viridiplantae</taxon>
        <taxon>Streptophyta</taxon>
        <taxon>Embryophyta</taxon>
        <taxon>Tracheophyta</taxon>
        <taxon>Spermatophyta</taxon>
        <taxon>Magnoliopsida</taxon>
        <taxon>eudicotyledons</taxon>
        <taxon>Gunneridae</taxon>
        <taxon>Pentapetalae</taxon>
        <taxon>Saxifragales</taxon>
        <taxon>Crassulaceae</taxon>
        <taxon>Kalanchoe</taxon>
    </lineage>
</organism>
<evidence type="ECO:0000313" key="2">
    <source>
        <dbReference type="EnsemblPlants" id="Kaladp0048s0753.2.v1.1"/>
    </source>
</evidence>
<evidence type="ECO:0000313" key="3">
    <source>
        <dbReference type="Proteomes" id="UP000594263"/>
    </source>
</evidence>
<keyword evidence="1" id="KW-0472">Membrane</keyword>
<accession>A0A7N0TZN1</accession>
<keyword evidence="3" id="KW-1185">Reference proteome</keyword>
<protein>
    <submittedName>
        <fullName evidence="2">Uncharacterized protein</fullName>
    </submittedName>
</protein>
<dbReference type="EnsemblPlants" id="Kaladp0048s0753.2.v1.1">
    <property type="protein sequence ID" value="Kaladp0048s0753.2.v1.1"/>
    <property type="gene ID" value="Kaladp0048s0753.v1.1"/>
</dbReference>
<proteinExistence type="predicted"/>
<dbReference type="Gramene" id="Kaladp0048s0753.2.v1.1">
    <property type="protein sequence ID" value="Kaladp0048s0753.2.v1.1"/>
    <property type="gene ID" value="Kaladp0048s0753.v1.1"/>
</dbReference>